<dbReference type="AlphaFoldDB" id="A0A098S9Y2"/>
<organism evidence="4 5">
    <name type="scientific">Phaeodactylibacter xiamenensis</name>
    <dbReference type="NCBI Taxonomy" id="1524460"/>
    <lineage>
        <taxon>Bacteria</taxon>
        <taxon>Pseudomonadati</taxon>
        <taxon>Bacteroidota</taxon>
        <taxon>Saprospiria</taxon>
        <taxon>Saprospirales</taxon>
        <taxon>Haliscomenobacteraceae</taxon>
        <taxon>Phaeodactylibacter</taxon>
    </lineage>
</organism>
<dbReference type="InterPro" id="IPR018077">
    <property type="entry name" value="Glyco_hydro_fam25_subgr"/>
</dbReference>
<evidence type="ECO:0000256" key="2">
    <source>
        <dbReference type="ARBA" id="ARBA00022801"/>
    </source>
</evidence>
<dbReference type="GO" id="GO:0016998">
    <property type="term" value="P:cell wall macromolecule catabolic process"/>
    <property type="evidence" value="ECO:0007669"/>
    <property type="project" value="InterPro"/>
</dbReference>
<dbReference type="GO" id="GO:0009253">
    <property type="term" value="P:peptidoglycan catabolic process"/>
    <property type="evidence" value="ECO:0007669"/>
    <property type="project" value="InterPro"/>
</dbReference>
<dbReference type="GO" id="GO:0003796">
    <property type="term" value="F:lysozyme activity"/>
    <property type="evidence" value="ECO:0007669"/>
    <property type="project" value="InterPro"/>
</dbReference>
<dbReference type="Gene3D" id="3.20.20.80">
    <property type="entry name" value="Glycosidases"/>
    <property type="match status" value="1"/>
</dbReference>
<sequence>MIAGLSFFLFSCEQETARMPGYEVHGIDVSHYQAEIDWESVAEQGVQFAFVKASEGMTLIDTLFCDNWAAMKAADIRRGAYHFFRPQTPVYEQAFNFQTAVQIEPGDLPPVLDVEVLDGVSKVKLVSSVLTWLYLSEIHYGVKPILYTNLKFYNKYLAGHFDEYPLWIARYSRREPRPACGRDWQFWQYGNRGNLQGIAGPVDFNVFQGDMAQLDSLCYFPAPVLSEVAQR</sequence>
<reference evidence="4 5" key="1">
    <citation type="journal article" date="2014" name="Int. J. Syst. Evol. Microbiol.">
        <title>Phaeodactylibacter xiamenensis gen. nov., sp. nov., a member of the family Saprospiraceae isolated from the marine alga Phaeodactylum tricornutum.</title>
        <authorList>
            <person name="Chen Z.Jr."/>
            <person name="Lei X."/>
            <person name="Lai Q."/>
            <person name="Li Y."/>
            <person name="Zhang B."/>
            <person name="Zhang J."/>
            <person name="Zhang H."/>
            <person name="Yang L."/>
            <person name="Zheng W."/>
            <person name="Tian Y."/>
            <person name="Yu Z."/>
            <person name="Xu H.Jr."/>
            <person name="Zheng T."/>
        </authorList>
    </citation>
    <scope>NUCLEOTIDE SEQUENCE [LARGE SCALE GENOMIC DNA]</scope>
    <source>
        <strain evidence="4 5">KD52</strain>
    </source>
</reference>
<keyword evidence="2" id="KW-0378">Hydrolase</keyword>
<dbReference type="InterPro" id="IPR017853">
    <property type="entry name" value="GH"/>
</dbReference>
<dbReference type="PANTHER" id="PTHR34135:SF2">
    <property type="entry name" value="LYSOZYME"/>
    <property type="match status" value="1"/>
</dbReference>
<dbReference type="Proteomes" id="UP000029736">
    <property type="component" value="Unassembled WGS sequence"/>
</dbReference>
<dbReference type="RefSeq" id="WP_238578234.1">
    <property type="nucleotide sequence ID" value="NZ_JBKAGJ010000001.1"/>
</dbReference>
<dbReference type="GO" id="GO:0016052">
    <property type="term" value="P:carbohydrate catabolic process"/>
    <property type="evidence" value="ECO:0007669"/>
    <property type="project" value="TreeGrafter"/>
</dbReference>
<accession>A0A098S9Y2</accession>
<dbReference type="SMART" id="SM00641">
    <property type="entry name" value="Glyco_25"/>
    <property type="match status" value="1"/>
</dbReference>
<comment type="caution">
    <text evidence="4">The sequence shown here is derived from an EMBL/GenBank/DDBJ whole genome shotgun (WGS) entry which is preliminary data.</text>
</comment>
<evidence type="ECO:0000313" key="5">
    <source>
        <dbReference type="Proteomes" id="UP000029736"/>
    </source>
</evidence>
<name>A0A098S9Y2_9BACT</name>
<evidence type="ECO:0000313" key="4">
    <source>
        <dbReference type="EMBL" id="KGE88935.1"/>
    </source>
</evidence>
<comment type="similarity">
    <text evidence="1">Belongs to the glycosyl hydrolase 25 family.</text>
</comment>
<evidence type="ECO:0000256" key="1">
    <source>
        <dbReference type="ARBA" id="ARBA00010646"/>
    </source>
</evidence>
<dbReference type="PANTHER" id="PTHR34135">
    <property type="entry name" value="LYSOZYME"/>
    <property type="match status" value="1"/>
</dbReference>
<dbReference type="PROSITE" id="PS51904">
    <property type="entry name" value="GLYCOSYL_HYDROL_F25_2"/>
    <property type="match status" value="1"/>
</dbReference>
<proteinExistence type="inferred from homology"/>
<dbReference type="InterPro" id="IPR002053">
    <property type="entry name" value="Glyco_hydro_25"/>
</dbReference>
<gene>
    <name evidence="4" type="ORF">IX84_05985</name>
</gene>
<dbReference type="Pfam" id="PF01183">
    <property type="entry name" value="Glyco_hydro_25"/>
    <property type="match status" value="1"/>
</dbReference>
<keyword evidence="3" id="KW-0326">Glycosidase</keyword>
<dbReference type="SUPFAM" id="SSF51445">
    <property type="entry name" value="(Trans)glycosidases"/>
    <property type="match status" value="1"/>
</dbReference>
<keyword evidence="5" id="KW-1185">Reference proteome</keyword>
<evidence type="ECO:0000256" key="3">
    <source>
        <dbReference type="ARBA" id="ARBA00023295"/>
    </source>
</evidence>
<dbReference type="EMBL" id="JPOS01000013">
    <property type="protein sequence ID" value="KGE88935.1"/>
    <property type="molecule type" value="Genomic_DNA"/>
</dbReference>
<protein>
    <submittedName>
        <fullName evidence="4">Lysozyme</fullName>
    </submittedName>
</protein>